<reference evidence="1" key="2">
    <citation type="journal article" date="2020" name="Cell Host Microbe">
        <title>Functional and Genomic Variation between Human-Derived Isolates of Lachnospiraceae Reveals Inter- and Intra-Species Diversity.</title>
        <authorList>
            <person name="Sorbara M.T."/>
            <person name="Littmann E.R."/>
            <person name="Fontana E."/>
            <person name="Moody T.U."/>
            <person name="Kohout C.E."/>
            <person name="Gjonbalaj M."/>
            <person name="Eaton V."/>
            <person name="Seok R."/>
            <person name="Leiner I.M."/>
            <person name="Pamer E.G."/>
        </authorList>
    </citation>
    <scope>NUCLEOTIDE SEQUENCE</scope>
    <source>
        <strain evidence="1">MSK.15.32</strain>
    </source>
</reference>
<protein>
    <recommendedName>
        <fullName evidence="3">Lipopolysaccharide core biosynthesis protein RfaS</fullName>
    </recommendedName>
</protein>
<reference evidence="2" key="1">
    <citation type="submission" date="2019-11" db="EMBL/GenBank/DDBJ databases">
        <authorList>
            <person name="Feng L."/>
        </authorList>
    </citation>
    <scope>NUCLEOTIDE SEQUENCE</scope>
    <source>
        <strain evidence="2">RgnavusLFYP36</strain>
    </source>
</reference>
<accession>A0A6N3CJ36</accession>
<sequence>MKNTVFLVRNKNIYFYPLEEKCVEAFKKNNISIIFNKVCKKLNIKIPIFMIEKKVMDADKIVFTDSGFNYPLYKRLKEDTNKELILYYMNTIDQTNENLIKLFDKIYTFDLQDSKKYDIEFKHTPYSDKIKSIGNIPQYDTLFLGRSKNRIDEIISIKKLLDNKKLNNNFLVLDTDIEEVKLKHFLSYAQYIDLVNKSRCLVEINQANQYGCSLRFMESLFLHKKLITNNKNIIHDPFFDQNNMYVLECDNRDLYQFIYSPYIKNSQDLRGLVFENWIKEF</sequence>
<dbReference type="EMBL" id="CACRUU010000070">
    <property type="protein sequence ID" value="VYU15038.1"/>
    <property type="molecule type" value="Genomic_DNA"/>
</dbReference>
<dbReference type="RefSeq" id="WP_101872258.1">
    <property type="nucleotide sequence ID" value="NZ_CACRUU010000070.1"/>
</dbReference>
<dbReference type="EMBL" id="JAAIRV010000022">
    <property type="protein sequence ID" value="NSI58974.1"/>
    <property type="molecule type" value="Genomic_DNA"/>
</dbReference>
<evidence type="ECO:0000313" key="1">
    <source>
        <dbReference type="EMBL" id="NSI58974.1"/>
    </source>
</evidence>
<evidence type="ECO:0000313" key="2">
    <source>
        <dbReference type="EMBL" id="VYU15038.1"/>
    </source>
</evidence>
<dbReference type="AlphaFoldDB" id="A0A6N3CJ36"/>
<organism evidence="2">
    <name type="scientific">Mediterraneibacter gnavus</name>
    <name type="common">Ruminococcus gnavus</name>
    <dbReference type="NCBI Taxonomy" id="33038"/>
    <lineage>
        <taxon>Bacteria</taxon>
        <taxon>Bacillati</taxon>
        <taxon>Bacillota</taxon>
        <taxon>Clostridia</taxon>
        <taxon>Lachnospirales</taxon>
        <taxon>Lachnospiraceae</taxon>
        <taxon>Mediterraneibacter</taxon>
    </lineage>
</organism>
<reference evidence="1" key="3">
    <citation type="submission" date="2020-02" db="EMBL/GenBank/DDBJ databases">
        <authorList>
            <person name="Littmann E."/>
            <person name="Sorbara M."/>
        </authorList>
    </citation>
    <scope>NUCLEOTIDE SEQUENCE</scope>
    <source>
        <strain evidence="1">MSK.15.32</strain>
    </source>
</reference>
<name>A0A6N3CJ36_MEDGN</name>
<dbReference type="Proteomes" id="UP001296580">
    <property type="component" value="Unassembled WGS sequence"/>
</dbReference>
<proteinExistence type="predicted"/>
<gene>
    <name evidence="1" type="ORF">G4993_11280</name>
    <name evidence="2" type="ORF">RGLFYP36_00715</name>
</gene>
<evidence type="ECO:0008006" key="3">
    <source>
        <dbReference type="Google" id="ProtNLM"/>
    </source>
</evidence>